<protein>
    <submittedName>
        <fullName evidence="1">Uncharacterized protein</fullName>
    </submittedName>
</protein>
<sequence length="178" mass="19170">MPKDVCTCPTVEKQSESQEVKSHLSAGCSNYLKIAVPSESTATFAEDGRRAEDFRGSPVTSGPQRLWRGKTEALTMSKEFTLQTLAYPAAPCCWKLLALASPAGRGKVDTVAPVVQILPLSLFPSLCALRDSLSASAEEAVERAVVRRMLLTLNTSETAVKSLSRAGRKTQQQGKNTV</sequence>
<evidence type="ECO:0000313" key="1">
    <source>
        <dbReference type="EMBL" id="KAF6301337.1"/>
    </source>
</evidence>
<gene>
    <name evidence="1" type="ORF">mPipKuh1_009344</name>
</gene>
<accession>A0A7J7TLU0</accession>
<dbReference type="EMBL" id="JACAGB010000027">
    <property type="protein sequence ID" value="KAF6301337.1"/>
    <property type="molecule type" value="Genomic_DNA"/>
</dbReference>
<keyword evidence="2" id="KW-1185">Reference proteome</keyword>
<evidence type="ECO:0000313" key="2">
    <source>
        <dbReference type="Proteomes" id="UP000558488"/>
    </source>
</evidence>
<name>A0A7J7TLU0_PIPKU</name>
<dbReference type="Proteomes" id="UP000558488">
    <property type="component" value="Unassembled WGS sequence"/>
</dbReference>
<comment type="caution">
    <text evidence="1">The sequence shown here is derived from an EMBL/GenBank/DDBJ whole genome shotgun (WGS) entry which is preliminary data.</text>
</comment>
<dbReference type="AlphaFoldDB" id="A0A7J7TLU0"/>
<reference evidence="1 2" key="1">
    <citation type="journal article" date="2020" name="Nature">
        <title>Six reference-quality genomes reveal evolution of bat adaptations.</title>
        <authorList>
            <person name="Jebb D."/>
            <person name="Huang Z."/>
            <person name="Pippel M."/>
            <person name="Hughes G.M."/>
            <person name="Lavrichenko K."/>
            <person name="Devanna P."/>
            <person name="Winkler S."/>
            <person name="Jermiin L.S."/>
            <person name="Skirmuntt E.C."/>
            <person name="Katzourakis A."/>
            <person name="Burkitt-Gray L."/>
            <person name="Ray D.A."/>
            <person name="Sullivan K.A.M."/>
            <person name="Roscito J.G."/>
            <person name="Kirilenko B.M."/>
            <person name="Davalos L.M."/>
            <person name="Corthals A.P."/>
            <person name="Power M.L."/>
            <person name="Jones G."/>
            <person name="Ransome R.D."/>
            <person name="Dechmann D.K.N."/>
            <person name="Locatelli A.G."/>
            <person name="Puechmaille S.J."/>
            <person name="Fedrigo O."/>
            <person name="Jarvis E.D."/>
            <person name="Hiller M."/>
            <person name="Vernes S.C."/>
            <person name="Myers E.W."/>
            <person name="Teeling E.C."/>
        </authorList>
    </citation>
    <scope>NUCLEOTIDE SEQUENCE [LARGE SCALE GENOMIC DNA]</scope>
    <source>
        <strain evidence="1">MPipKuh1</strain>
        <tissue evidence="1">Flight muscle</tissue>
    </source>
</reference>
<organism evidence="1 2">
    <name type="scientific">Pipistrellus kuhlii</name>
    <name type="common">Kuhl's pipistrelle</name>
    <dbReference type="NCBI Taxonomy" id="59472"/>
    <lineage>
        <taxon>Eukaryota</taxon>
        <taxon>Metazoa</taxon>
        <taxon>Chordata</taxon>
        <taxon>Craniata</taxon>
        <taxon>Vertebrata</taxon>
        <taxon>Euteleostomi</taxon>
        <taxon>Mammalia</taxon>
        <taxon>Eutheria</taxon>
        <taxon>Laurasiatheria</taxon>
        <taxon>Chiroptera</taxon>
        <taxon>Yangochiroptera</taxon>
        <taxon>Vespertilionidae</taxon>
        <taxon>Pipistrellus</taxon>
    </lineage>
</organism>
<proteinExistence type="predicted"/>